<dbReference type="OrthoDB" id="9103002at2"/>
<accession>A0A2N4TXV6</accession>
<evidence type="ECO:0000313" key="2">
    <source>
        <dbReference type="Proteomes" id="UP000234456"/>
    </source>
</evidence>
<gene>
    <name evidence="1" type="ORF">C0Q88_07575</name>
</gene>
<dbReference type="EMBL" id="PKQE01000001">
    <property type="protein sequence ID" value="PLC44530.1"/>
    <property type="molecule type" value="Genomic_DNA"/>
</dbReference>
<evidence type="ECO:0000313" key="1">
    <source>
        <dbReference type="EMBL" id="PLC44530.1"/>
    </source>
</evidence>
<name>A0A2N4TXV6_RALPI</name>
<organism evidence="1 2">
    <name type="scientific">Ralstonia pickettii</name>
    <name type="common">Burkholderia pickettii</name>
    <dbReference type="NCBI Taxonomy" id="329"/>
    <lineage>
        <taxon>Bacteria</taxon>
        <taxon>Pseudomonadati</taxon>
        <taxon>Pseudomonadota</taxon>
        <taxon>Betaproteobacteria</taxon>
        <taxon>Burkholderiales</taxon>
        <taxon>Burkholderiaceae</taxon>
        <taxon>Ralstonia</taxon>
    </lineage>
</organism>
<dbReference type="Proteomes" id="UP000234456">
    <property type="component" value="Unassembled WGS sequence"/>
</dbReference>
<reference evidence="1 2" key="1">
    <citation type="submission" date="2017-12" db="EMBL/GenBank/DDBJ databases">
        <title>Draft genome sequence of Ralstonia pickettii 52.</title>
        <authorList>
            <person name="Zheng B."/>
        </authorList>
    </citation>
    <scope>NUCLEOTIDE SEQUENCE [LARGE SCALE GENOMIC DNA]</scope>
    <source>
        <strain evidence="1 2">52</strain>
    </source>
</reference>
<dbReference type="AlphaFoldDB" id="A0A2N4TXV6"/>
<dbReference type="RefSeq" id="WP_102064941.1">
    <property type="nucleotide sequence ID" value="NZ_PKQE01000001.1"/>
</dbReference>
<protein>
    <submittedName>
        <fullName evidence="1">Uncharacterized protein</fullName>
    </submittedName>
</protein>
<comment type="caution">
    <text evidence="1">The sequence shown here is derived from an EMBL/GenBank/DDBJ whole genome shotgun (WGS) entry which is preliminary data.</text>
</comment>
<proteinExistence type="predicted"/>
<sequence>MALSSDDWKQKVVEQGLTICPVCESSKITYGACGVGAFLVRQEYVCEACGHEFEALFTLLGCYAARE</sequence>